<organism evidence="1 2">
    <name type="scientific">Chaetomium tenue</name>
    <dbReference type="NCBI Taxonomy" id="1854479"/>
    <lineage>
        <taxon>Eukaryota</taxon>
        <taxon>Fungi</taxon>
        <taxon>Dikarya</taxon>
        <taxon>Ascomycota</taxon>
        <taxon>Pezizomycotina</taxon>
        <taxon>Sordariomycetes</taxon>
        <taxon>Sordariomycetidae</taxon>
        <taxon>Sordariales</taxon>
        <taxon>Chaetomiaceae</taxon>
        <taxon>Chaetomium</taxon>
    </lineage>
</organism>
<dbReference type="Proteomes" id="UP000724584">
    <property type="component" value="Unassembled WGS sequence"/>
</dbReference>
<proteinExistence type="predicted"/>
<gene>
    <name evidence="1" type="ORF">F5144DRAFT_194891</name>
</gene>
<keyword evidence="2" id="KW-1185">Reference proteome</keyword>
<protein>
    <submittedName>
        <fullName evidence="1">Uncharacterized protein</fullName>
    </submittedName>
</protein>
<accession>A0ACB7PD08</accession>
<dbReference type="EMBL" id="JAGIZQ010000003">
    <property type="protein sequence ID" value="KAH6636777.1"/>
    <property type="molecule type" value="Genomic_DNA"/>
</dbReference>
<sequence length="680" mass="76426">MPVGASWKKSKGPGGSTPSEPSLPPKFIHLKTILEEDVSLGSLVNVVGVVKDWRLPTPTGGNDHKSTITLYDLSAEDEKNDLEFVIFRSEADMPQVDVGDVVLVTAAKVQKYQSNPFSLITNRATSIRVYKASKIPKPPQSAKIALEPASKRDGHVPSPEETAYVSHIHHKIDKCFLPEETEFQARAAQSLNTRRKFGLLKDVEEGKFYDLIVHVAREPYAGFNLATLYVSDYTENTHFHPQAWEGLSELASGVDPYGYTTGGANIPREEWIGPYGKKSLQVTCYEPHASYIRDEVKAGQWVSLRNVQIKYGRDGQFLEGFMRAGNETINVYVLDTRDPDTIDPNLKEALRRCRDYHKKKKRQIKEVKSAQVAGLKRRASASSGQEAPPINGKDRRCEARRAKKHQGAEETLDKQEPQLNLNHHVTCETRDAPNSTIASILQPTVHEIPTKNQNTTLVLPFICAKFKAFVRVVDFFPASLEDFAYGRRQTQYDVLSDNEEDSEGPSSSDDEEASRSQRVWEWRFALQLEDPTPSDHAKGSGPPPRLWALVDNLEAQCLTGLDAADLHQDTDTLNKLRERMFTLWGNLEELKTQAAGRKQMEQETEDGRHHRSRRAGKSQPRLPKPPLQSSHPEIEGEGDGKTVSNIPFTCCIKQYGVYEGKEREGQWVRCFGLFGTKIHD</sequence>
<evidence type="ECO:0000313" key="2">
    <source>
        <dbReference type="Proteomes" id="UP000724584"/>
    </source>
</evidence>
<comment type="caution">
    <text evidence="1">The sequence shown here is derived from an EMBL/GenBank/DDBJ whole genome shotgun (WGS) entry which is preliminary data.</text>
</comment>
<evidence type="ECO:0000313" key="1">
    <source>
        <dbReference type="EMBL" id="KAH6636777.1"/>
    </source>
</evidence>
<reference evidence="1 2" key="1">
    <citation type="journal article" date="2021" name="Nat. Commun.">
        <title>Genetic determinants of endophytism in the Arabidopsis root mycobiome.</title>
        <authorList>
            <person name="Mesny F."/>
            <person name="Miyauchi S."/>
            <person name="Thiergart T."/>
            <person name="Pickel B."/>
            <person name="Atanasova L."/>
            <person name="Karlsson M."/>
            <person name="Huettel B."/>
            <person name="Barry K.W."/>
            <person name="Haridas S."/>
            <person name="Chen C."/>
            <person name="Bauer D."/>
            <person name="Andreopoulos W."/>
            <person name="Pangilinan J."/>
            <person name="LaButti K."/>
            <person name="Riley R."/>
            <person name="Lipzen A."/>
            <person name="Clum A."/>
            <person name="Drula E."/>
            <person name="Henrissat B."/>
            <person name="Kohler A."/>
            <person name="Grigoriev I.V."/>
            <person name="Martin F.M."/>
            <person name="Hacquard S."/>
        </authorList>
    </citation>
    <scope>NUCLEOTIDE SEQUENCE [LARGE SCALE GENOMIC DNA]</scope>
    <source>
        <strain evidence="1 2">MPI-SDFR-AT-0079</strain>
    </source>
</reference>
<name>A0ACB7PD08_9PEZI</name>